<evidence type="ECO:0000259" key="5">
    <source>
        <dbReference type="PROSITE" id="PS50106"/>
    </source>
</evidence>
<feature type="domain" description="PDZ" evidence="5">
    <location>
        <begin position="8"/>
        <end position="91"/>
    </location>
</feature>
<protein>
    <recommendedName>
        <fullName evidence="5">PDZ domain-containing protein</fullName>
    </recommendedName>
</protein>
<evidence type="ECO:0000256" key="1">
    <source>
        <dbReference type="ARBA" id="ARBA00004496"/>
    </source>
</evidence>
<keyword evidence="3" id="KW-0479">Metal-binding</keyword>
<dbReference type="PROSITE" id="PS50106">
    <property type="entry name" value="PDZ"/>
    <property type="match status" value="1"/>
</dbReference>
<evidence type="ECO:0000256" key="2">
    <source>
        <dbReference type="ARBA" id="ARBA00022490"/>
    </source>
</evidence>
<dbReference type="SUPFAM" id="SSF50156">
    <property type="entry name" value="PDZ domain-like"/>
    <property type="match status" value="1"/>
</dbReference>
<dbReference type="GO" id="GO:0005912">
    <property type="term" value="C:adherens junction"/>
    <property type="evidence" value="ECO:0007669"/>
    <property type="project" value="TreeGrafter"/>
</dbReference>
<dbReference type="PANTHER" id="PTHR24214:SF38">
    <property type="entry name" value="PDZ AND LIM DOMAIN PROTEIN ZASP-RELATED"/>
    <property type="match status" value="1"/>
</dbReference>
<accession>A0AAD9N275</accession>
<evidence type="ECO:0000313" key="6">
    <source>
        <dbReference type="EMBL" id="KAK2154432.1"/>
    </source>
</evidence>
<dbReference type="EMBL" id="JAODUP010000269">
    <property type="protein sequence ID" value="KAK2154432.1"/>
    <property type="molecule type" value="Genomic_DNA"/>
</dbReference>
<dbReference type="InterPro" id="IPR001478">
    <property type="entry name" value="PDZ"/>
</dbReference>
<reference evidence="6" key="1">
    <citation type="journal article" date="2023" name="Mol. Biol. Evol.">
        <title>Third-Generation Sequencing Reveals the Adaptive Role of the Epigenome in Three Deep-Sea Polychaetes.</title>
        <authorList>
            <person name="Perez M."/>
            <person name="Aroh O."/>
            <person name="Sun Y."/>
            <person name="Lan Y."/>
            <person name="Juniper S.K."/>
            <person name="Young C.R."/>
            <person name="Angers B."/>
            <person name="Qian P.Y."/>
        </authorList>
    </citation>
    <scope>NUCLEOTIDE SEQUENCE</scope>
    <source>
        <strain evidence="6">P08H-3</strain>
    </source>
</reference>
<evidence type="ECO:0000256" key="3">
    <source>
        <dbReference type="ARBA" id="ARBA00023038"/>
    </source>
</evidence>
<dbReference type="InterPro" id="IPR050604">
    <property type="entry name" value="PDZ-LIM_domain"/>
</dbReference>
<dbReference type="Gene3D" id="2.30.42.10">
    <property type="match status" value="1"/>
</dbReference>
<name>A0AAD9N275_9ANNE</name>
<gene>
    <name evidence="6" type="ORF">LSH36_269g10013</name>
</gene>
<dbReference type="GO" id="GO:0031941">
    <property type="term" value="C:filamentous actin"/>
    <property type="evidence" value="ECO:0007669"/>
    <property type="project" value="TreeGrafter"/>
</dbReference>
<dbReference type="GO" id="GO:0030036">
    <property type="term" value="P:actin cytoskeleton organization"/>
    <property type="evidence" value="ECO:0007669"/>
    <property type="project" value="TreeGrafter"/>
</dbReference>
<feature type="compositionally biased region" description="Polar residues" evidence="4">
    <location>
        <begin position="128"/>
        <end position="142"/>
    </location>
</feature>
<dbReference type="AlphaFoldDB" id="A0AAD9N275"/>
<dbReference type="GO" id="GO:0051371">
    <property type="term" value="F:muscle alpha-actinin binding"/>
    <property type="evidence" value="ECO:0007669"/>
    <property type="project" value="TreeGrafter"/>
</dbReference>
<dbReference type="Pfam" id="PF00595">
    <property type="entry name" value="PDZ"/>
    <property type="match status" value="1"/>
</dbReference>
<keyword evidence="7" id="KW-1185">Reference proteome</keyword>
<dbReference type="CDD" id="cd23068">
    <property type="entry name" value="PDZ_ZASP52-like"/>
    <property type="match status" value="1"/>
</dbReference>
<feature type="region of interest" description="Disordered" evidence="4">
    <location>
        <begin position="118"/>
        <end position="202"/>
    </location>
</feature>
<dbReference type="Proteomes" id="UP001208570">
    <property type="component" value="Unassembled WGS sequence"/>
</dbReference>
<dbReference type="GO" id="GO:0061061">
    <property type="term" value="P:muscle structure development"/>
    <property type="evidence" value="ECO:0007669"/>
    <property type="project" value="TreeGrafter"/>
</dbReference>
<keyword evidence="2" id="KW-0963">Cytoplasm</keyword>
<sequence>MAEIDVLKAQIVRQDLSTPWGFVLQGGVDQGSPLKIQSLLPGSPAARIGLKTGDEVTEVGDIQTEGLTYQQVQDLIEKHGDTLILTVERRARGSVPINPVINATETEPLKEYQPYDMTGAQQHPAPVSVSQSSPKASDTKQAANPEAANHEGAPKTAAGSTSIAGSASTVETAPATKSAEGKSPPAGDDVSVTESKSAVEPVSAIECSPAVELAQEVPEAGIKEAVPHVTTGVPSVTELAPLPKPLTIATTITEEARNLHYEQTVNVQPQVSTTKQRRRVRTRPKEATNIQPPSGPISQIVQGAYTPPFAPSKFKPEVQTEVYYPGIEPKPEPIRSYQPYDMSGSRSYQPADTQVTIY</sequence>
<evidence type="ECO:0000313" key="7">
    <source>
        <dbReference type="Proteomes" id="UP001208570"/>
    </source>
</evidence>
<proteinExistence type="predicted"/>
<feature type="compositionally biased region" description="Low complexity" evidence="4">
    <location>
        <begin position="156"/>
        <end position="169"/>
    </location>
</feature>
<dbReference type="GO" id="GO:0005737">
    <property type="term" value="C:cytoplasm"/>
    <property type="evidence" value="ECO:0007669"/>
    <property type="project" value="UniProtKB-SubCell"/>
</dbReference>
<dbReference type="SMART" id="SM00228">
    <property type="entry name" value="PDZ"/>
    <property type="match status" value="1"/>
</dbReference>
<comment type="caution">
    <text evidence="6">The sequence shown here is derived from an EMBL/GenBank/DDBJ whole genome shotgun (WGS) entry which is preliminary data.</text>
</comment>
<keyword evidence="3" id="KW-0440">LIM domain</keyword>
<evidence type="ECO:0000256" key="4">
    <source>
        <dbReference type="SAM" id="MobiDB-lite"/>
    </source>
</evidence>
<feature type="region of interest" description="Disordered" evidence="4">
    <location>
        <begin position="268"/>
        <end position="300"/>
    </location>
</feature>
<keyword evidence="3" id="KW-0862">Zinc</keyword>
<dbReference type="PANTHER" id="PTHR24214">
    <property type="entry name" value="PDZ AND LIM DOMAIN PROTEIN ZASP"/>
    <property type="match status" value="1"/>
</dbReference>
<comment type="subcellular location">
    <subcellularLocation>
        <location evidence="1">Cytoplasm</location>
    </subcellularLocation>
</comment>
<dbReference type="GO" id="GO:0003779">
    <property type="term" value="F:actin binding"/>
    <property type="evidence" value="ECO:0007669"/>
    <property type="project" value="TreeGrafter"/>
</dbReference>
<feature type="compositionally biased region" description="Polar residues" evidence="4">
    <location>
        <begin position="288"/>
        <end position="300"/>
    </location>
</feature>
<dbReference type="InterPro" id="IPR036034">
    <property type="entry name" value="PDZ_sf"/>
</dbReference>
<organism evidence="6 7">
    <name type="scientific">Paralvinella palmiformis</name>
    <dbReference type="NCBI Taxonomy" id="53620"/>
    <lineage>
        <taxon>Eukaryota</taxon>
        <taxon>Metazoa</taxon>
        <taxon>Spiralia</taxon>
        <taxon>Lophotrochozoa</taxon>
        <taxon>Annelida</taxon>
        <taxon>Polychaeta</taxon>
        <taxon>Sedentaria</taxon>
        <taxon>Canalipalpata</taxon>
        <taxon>Terebellida</taxon>
        <taxon>Terebelliformia</taxon>
        <taxon>Alvinellidae</taxon>
        <taxon>Paralvinella</taxon>
    </lineage>
</organism>
<dbReference type="GO" id="GO:0001725">
    <property type="term" value="C:stress fiber"/>
    <property type="evidence" value="ECO:0007669"/>
    <property type="project" value="TreeGrafter"/>
</dbReference>